<feature type="signal peptide" evidence="2">
    <location>
        <begin position="1"/>
        <end position="20"/>
    </location>
</feature>
<dbReference type="Proteomes" id="UP000228535">
    <property type="component" value="Unassembled WGS sequence"/>
</dbReference>
<evidence type="ECO:0000313" key="3">
    <source>
        <dbReference type="EMBL" id="PJJ60848.1"/>
    </source>
</evidence>
<feature type="repeat" description="ANK" evidence="1">
    <location>
        <begin position="92"/>
        <end position="124"/>
    </location>
</feature>
<dbReference type="SUPFAM" id="SSF48403">
    <property type="entry name" value="Ankyrin repeat"/>
    <property type="match status" value="1"/>
</dbReference>
<dbReference type="Pfam" id="PF12796">
    <property type="entry name" value="Ank_2"/>
    <property type="match status" value="1"/>
</dbReference>
<evidence type="ECO:0000256" key="2">
    <source>
        <dbReference type="SAM" id="SignalP"/>
    </source>
</evidence>
<evidence type="ECO:0000256" key="1">
    <source>
        <dbReference type="PROSITE-ProRule" id="PRU00023"/>
    </source>
</evidence>
<keyword evidence="1" id="KW-0040">ANK repeat</keyword>
<dbReference type="InterPro" id="IPR036770">
    <property type="entry name" value="Ankyrin_rpt-contain_sf"/>
</dbReference>
<gene>
    <name evidence="3" type="ORF">CLV45_2282</name>
</gene>
<dbReference type="Gene3D" id="1.25.40.20">
    <property type="entry name" value="Ankyrin repeat-containing domain"/>
    <property type="match status" value="1"/>
</dbReference>
<accession>A0A2M9BSC7</accession>
<feature type="chain" id="PRO_5014941984" evidence="2">
    <location>
        <begin position="21"/>
        <end position="150"/>
    </location>
</feature>
<comment type="caution">
    <text evidence="3">The sequence shown here is derived from an EMBL/GenBank/DDBJ whole genome shotgun (WGS) entry which is preliminary data.</text>
</comment>
<sequence>MKKSFFLLALLVSLASAAVAQTASKELYTAVVKNKPADAEALLKAGADANASIELVPGFPTTFLITAAGHGDLDLVKALVKYKAQVNKADAFKGTALMAAAGKGKKDIVEFLLASGADAKAKDDDGKDALAHAKESGNKEVIALIEQKMM</sequence>
<dbReference type="RefSeq" id="WP_100336474.1">
    <property type="nucleotide sequence ID" value="NZ_PGFA01000001.1"/>
</dbReference>
<dbReference type="AlphaFoldDB" id="A0A2M9BSC7"/>
<keyword evidence="2" id="KW-0732">Signal</keyword>
<dbReference type="OrthoDB" id="1524550at2"/>
<dbReference type="InterPro" id="IPR039323">
    <property type="entry name" value="ANKRD_45/46/60"/>
</dbReference>
<organism evidence="3 4">
    <name type="scientific">Hymenobacter chitinivorans DSM 11115</name>
    <dbReference type="NCBI Taxonomy" id="1121954"/>
    <lineage>
        <taxon>Bacteria</taxon>
        <taxon>Pseudomonadati</taxon>
        <taxon>Bacteroidota</taxon>
        <taxon>Cytophagia</taxon>
        <taxon>Cytophagales</taxon>
        <taxon>Hymenobacteraceae</taxon>
        <taxon>Hymenobacter</taxon>
    </lineage>
</organism>
<protein>
    <submittedName>
        <fullName evidence="3">Ankyrin repeat protein</fullName>
    </submittedName>
</protein>
<name>A0A2M9BSC7_9BACT</name>
<dbReference type="PROSITE" id="PS50297">
    <property type="entry name" value="ANK_REP_REGION"/>
    <property type="match status" value="1"/>
</dbReference>
<keyword evidence="4" id="KW-1185">Reference proteome</keyword>
<reference evidence="3 4" key="1">
    <citation type="submission" date="2017-11" db="EMBL/GenBank/DDBJ databases">
        <title>Genomic Encyclopedia of Archaeal and Bacterial Type Strains, Phase II (KMG-II): From Individual Species to Whole Genera.</title>
        <authorList>
            <person name="Goeker M."/>
        </authorList>
    </citation>
    <scope>NUCLEOTIDE SEQUENCE [LARGE SCALE GENOMIC DNA]</scope>
    <source>
        <strain evidence="3 4">DSM 11115</strain>
    </source>
</reference>
<dbReference type="SMART" id="SM00248">
    <property type="entry name" value="ANK"/>
    <property type="match status" value="2"/>
</dbReference>
<dbReference type="PANTHER" id="PTHR22677:SF4">
    <property type="entry name" value="USHER SYNDROME TYPE-1G PROTEIN-LIKE PROTEIN"/>
    <property type="match status" value="1"/>
</dbReference>
<dbReference type="InterPro" id="IPR002110">
    <property type="entry name" value="Ankyrin_rpt"/>
</dbReference>
<evidence type="ECO:0000313" key="4">
    <source>
        <dbReference type="Proteomes" id="UP000228535"/>
    </source>
</evidence>
<proteinExistence type="predicted"/>
<dbReference type="EMBL" id="PGFA01000001">
    <property type="protein sequence ID" value="PJJ60848.1"/>
    <property type="molecule type" value="Genomic_DNA"/>
</dbReference>
<dbReference type="PANTHER" id="PTHR22677">
    <property type="entry name" value="ANKYRIN REPEAT DOMAIN-CONTAINING PROTEIN 60"/>
    <property type="match status" value="1"/>
</dbReference>
<dbReference type="PROSITE" id="PS50088">
    <property type="entry name" value="ANK_REPEAT"/>
    <property type="match status" value="1"/>
</dbReference>